<reference evidence="2 3" key="1">
    <citation type="submission" date="2019-03" db="EMBL/GenBank/DDBJ databases">
        <authorList>
            <person name="Kim M.K.M."/>
        </authorList>
    </citation>
    <scope>NUCLEOTIDE SEQUENCE [LARGE SCALE GENOMIC DNA]</scope>
    <source>
        <strain evidence="2 3">17J68-15</strain>
    </source>
</reference>
<feature type="region of interest" description="Disordered" evidence="1">
    <location>
        <begin position="88"/>
        <end position="110"/>
    </location>
</feature>
<feature type="compositionally biased region" description="Basic and acidic residues" evidence="1">
    <location>
        <begin position="98"/>
        <end position="109"/>
    </location>
</feature>
<accession>A0A4R4E1F8</accession>
<dbReference type="EMBL" id="SKFH01000026">
    <property type="protein sequence ID" value="TCZ68593.1"/>
    <property type="molecule type" value="Genomic_DNA"/>
</dbReference>
<dbReference type="AlphaFoldDB" id="A0A4R4E1F8"/>
<keyword evidence="3" id="KW-1185">Reference proteome</keyword>
<gene>
    <name evidence="2" type="ORF">E0486_13805</name>
</gene>
<dbReference type="InterPro" id="IPR046230">
    <property type="entry name" value="DUF6263"/>
</dbReference>
<sequence length="278" mass="30052">MKQFFLFAGLAFSLNGFAQKVTVKPTFQKGQKIEVLSKINSNVSMEMMGQSMETKVEATVNRSFDVENVQNGSTTLEHKIKRFQMNIEAPGGNSQSFDSEKPEDLKGEGGETMGKAIKSKFSMQVDPMGKVTSVKADDDYPGADQSNPMSGAMSNIGELPKVGSSMELVILPAAGVEKGTTWTDTTGGHQLAYTVTDVTGDEIALSFTDQTKTDKKQEMNGMELAISTTDKTTGTVRIDRKSGLVKERASNTTSEGTMEMMGQSIPMTTKTTTTMTVK</sequence>
<protein>
    <submittedName>
        <fullName evidence="2">Uncharacterized protein</fullName>
    </submittedName>
</protein>
<evidence type="ECO:0000313" key="2">
    <source>
        <dbReference type="EMBL" id="TCZ68593.1"/>
    </source>
</evidence>
<dbReference type="Pfam" id="PF19777">
    <property type="entry name" value="DUF6263"/>
    <property type="match status" value="2"/>
</dbReference>
<evidence type="ECO:0000256" key="1">
    <source>
        <dbReference type="SAM" id="MobiDB-lite"/>
    </source>
</evidence>
<comment type="caution">
    <text evidence="2">The sequence shown here is derived from an EMBL/GenBank/DDBJ whole genome shotgun (WGS) entry which is preliminary data.</text>
</comment>
<organism evidence="2 3">
    <name type="scientific">Flaviaesturariibacter aridisoli</name>
    <dbReference type="NCBI Taxonomy" id="2545761"/>
    <lineage>
        <taxon>Bacteria</taxon>
        <taxon>Pseudomonadati</taxon>
        <taxon>Bacteroidota</taxon>
        <taxon>Chitinophagia</taxon>
        <taxon>Chitinophagales</taxon>
        <taxon>Chitinophagaceae</taxon>
        <taxon>Flaviaestuariibacter</taxon>
    </lineage>
</organism>
<dbReference type="RefSeq" id="WP_131852777.1">
    <property type="nucleotide sequence ID" value="NZ_SKFH01000026.1"/>
</dbReference>
<dbReference type="OrthoDB" id="667437at2"/>
<dbReference type="Proteomes" id="UP000295164">
    <property type="component" value="Unassembled WGS sequence"/>
</dbReference>
<name>A0A4R4E1F8_9BACT</name>
<evidence type="ECO:0000313" key="3">
    <source>
        <dbReference type="Proteomes" id="UP000295164"/>
    </source>
</evidence>
<proteinExistence type="predicted"/>